<name>A0A8S1B296_ARCPL</name>
<evidence type="ECO:0000256" key="1">
    <source>
        <dbReference type="SAM" id="MobiDB-lite"/>
    </source>
</evidence>
<dbReference type="SMART" id="SM00343">
    <property type="entry name" value="ZnF_C2HC"/>
    <property type="match status" value="2"/>
</dbReference>
<dbReference type="OrthoDB" id="7265526at2759"/>
<dbReference type="AlphaFoldDB" id="A0A8S1B296"/>
<dbReference type="EMBL" id="CADEBD010000365">
    <property type="protein sequence ID" value="CAB3252343.1"/>
    <property type="molecule type" value="Genomic_DNA"/>
</dbReference>
<feature type="compositionally biased region" description="Polar residues" evidence="1">
    <location>
        <begin position="78"/>
        <end position="93"/>
    </location>
</feature>
<dbReference type="Proteomes" id="UP000494256">
    <property type="component" value="Unassembled WGS sequence"/>
</dbReference>
<organism evidence="3 4">
    <name type="scientific">Arctia plantaginis</name>
    <name type="common">Wood tiger moth</name>
    <name type="synonym">Phalaena plantaginis</name>
    <dbReference type="NCBI Taxonomy" id="874455"/>
    <lineage>
        <taxon>Eukaryota</taxon>
        <taxon>Metazoa</taxon>
        <taxon>Ecdysozoa</taxon>
        <taxon>Arthropoda</taxon>
        <taxon>Hexapoda</taxon>
        <taxon>Insecta</taxon>
        <taxon>Pterygota</taxon>
        <taxon>Neoptera</taxon>
        <taxon>Endopterygota</taxon>
        <taxon>Lepidoptera</taxon>
        <taxon>Glossata</taxon>
        <taxon>Ditrysia</taxon>
        <taxon>Noctuoidea</taxon>
        <taxon>Erebidae</taxon>
        <taxon>Arctiinae</taxon>
        <taxon>Arctia</taxon>
    </lineage>
</organism>
<sequence>MRCFKCLAAGHTRTKCGSCFDCSGLCFRCGQPGHKAAEFSAAPHCPVCAAAKKPANHMMGQGGCKPPRASRRTPGASLPTQAASDVNHASTPTPMEEVVETIQ</sequence>
<dbReference type="GO" id="GO:0008270">
    <property type="term" value="F:zinc ion binding"/>
    <property type="evidence" value="ECO:0007669"/>
    <property type="project" value="InterPro"/>
</dbReference>
<comment type="caution">
    <text evidence="3">The sequence shown here is derived from an EMBL/GenBank/DDBJ whole genome shotgun (WGS) entry which is preliminary data.</text>
</comment>
<reference evidence="3 4" key="1">
    <citation type="submission" date="2020-04" db="EMBL/GenBank/DDBJ databases">
        <authorList>
            <person name="Wallbank WR R."/>
            <person name="Pardo Diaz C."/>
            <person name="Kozak K."/>
            <person name="Martin S."/>
            <person name="Jiggins C."/>
            <person name="Moest M."/>
            <person name="Warren A I."/>
            <person name="Byers J.R.P. K."/>
            <person name="Montejo-Kovacevich G."/>
            <person name="Yen C E."/>
        </authorList>
    </citation>
    <scope>NUCLEOTIDE SEQUENCE [LARGE SCALE GENOMIC DNA]</scope>
</reference>
<feature type="domain" description="CCHC-type" evidence="2">
    <location>
        <begin position="25"/>
        <end position="47"/>
    </location>
</feature>
<dbReference type="Pfam" id="PF00098">
    <property type="entry name" value="zf-CCHC"/>
    <property type="match status" value="1"/>
</dbReference>
<evidence type="ECO:0000259" key="2">
    <source>
        <dbReference type="SMART" id="SM00343"/>
    </source>
</evidence>
<dbReference type="GO" id="GO:0003676">
    <property type="term" value="F:nucleic acid binding"/>
    <property type="evidence" value="ECO:0007669"/>
    <property type="project" value="InterPro"/>
</dbReference>
<gene>
    <name evidence="3" type="ORF">APLA_LOCUS13976</name>
</gene>
<feature type="domain" description="CCHC-type" evidence="2">
    <location>
        <begin position="2"/>
        <end position="18"/>
    </location>
</feature>
<evidence type="ECO:0000313" key="4">
    <source>
        <dbReference type="Proteomes" id="UP000494256"/>
    </source>
</evidence>
<protein>
    <recommendedName>
        <fullName evidence="2">CCHC-type domain-containing protein</fullName>
    </recommendedName>
</protein>
<accession>A0A8S1B296</accession>
<feature type="region of interest" description="Disordered" evidence="1">
    <location>
        <begin position="59"/>
        <end position="103"/>
    </location>
</feature>
<dbReference type="InterPro" id="IPR001878">
    <property type="entry name" value="Znf_CCHC"/>
</dbReference>
<proteinExistence type="predicted"/>
<evidence type="ECO:0000313" key="3">
    <source>
        <dbReference type="EMBL" id="CAB3252343.1"/>
    </source>
</evidence>